<dbReference type="AlphaFoldDB" id="A0A2A8CVK3"/>
<proteinExistence type="inferred from homology"/>
<comment type="similarity">
    <text evidence="1">Belongs to the transferase hexapeptide repeat family.</text>
</comment>
<dbReference type="InterPro" id="IPR001451">
    <property type="entry name" value="Hexapep"/>
</dbReference>
<accession>A0A2A8CVK3</accession>
<keyword evidence="2" id="KW-0413">Isomerase</keyword>
<comment type="caution">
    <text evidence="2">The sequence shown here is derived from an EMBL/GenBank/DDBJ whole genome shotgun (WGS) entry which is preliminary data.</text>
</comment>
<dbReference type="PANTHER" id="PTHR43300:SF4">
    <property type="entry name" value="ACYL-[ACYL-CARRIER-PROTEIN]--UDP-N-ACETYLGLUCOSAMINE O-ACYLTRANSFERASE"/>
    <property type="match status" value="1"/>
</dbReference>
<dbReference type="PANTHER" id="PTHR43300">
    <property type="entry name" value="ACETYLTRANSFERASE"/>
    <property type="match status" value="1"/>
</dbReference>
<protein>
    <submittedName>
        <fullName evidence="2">dTDP-6-deoxy-3,4-keto-hexulose isomerase</fullName>
    </submittedName>
</protein>
<evidence type="ECO:0000313" key="2">
    <source>
        <dbReference type="EMBL" id="PEN12627.1"/>
    </source>
</evidence>
<dbReference type="Proteomes" id="UP000220102">
    <property type="component" value="Unassembled WGS sequence"/>
</dbReference>
<dbReference type="InterPro" id="IPR050179">
    <property type="entry name" value="Trans_hexapeptide_repeat"/>
</dbReference>
<dbReference type="OrthoDB" id="9801697at2"/>
<keyword evidence="3" id="KW-1185">Reference proteome</keyword>
<organism evidence="2 3">
    <name type="scientific">Longibacter salinarum</name>
    <dbReference type="NCBI Taxonomy" id="1850348"/>
    <lineage>
        <taxon>Bacteria</taxon>
        <taxon>Pseudomonadati</taxon>
        <taxon>Rhodothermota</taxon>
        <taxon>Rhodothermia</taxon>
        <taxon>Rhodothermales</taxon>
        <taxon>Salisaetaceae</taxon>
        <taxon>Longibacter</taxon>
    </lineage>
</organism>
<name>A0A2A8CVK3_9BACT</name>
<dbReference type="GO" id="GO:0016853">
    <property type="term" value="F:isomerase activity"/>
    <property type="evidence" value="ECO:0007669"/>
    <property type="project" value="UniProtKB-KW"/>
</dbReference>
<gene>
    <name evidence="2" type="ORF">CRI94_14015</name>
</gene>
<sequence length="179" mass="19273">MIHETADVQSKAIGENTVIWQFCVVLPGAQIGANCNINCHVFIENDVVIGDNVTVKSGVQVWDGITLEDDVFVGPNATFTNDPSPRSKQHPDSFSRTVVREGASIGANATLLPGLEIGHHAMIGAGSVLTKNAPPHTVWFGNPAQHRGYVTEDSILLGLDLTDEDGNSYMLEQDIPVRQ</sequence>
<evidence type="ECO:0000256" key="1">
    <source>
        <dbReference type="ARBA" id="ARBA00007274"/>
    </source>
</evidence>
<evidence type="ECO:0000313" key="3">
    <source>
        <dbReference type="Proteomes" id="UP000220102"/>
    </source>
</evidence>
<dbReference type="RefSeq" id="WP_098077030.1">
    <property type="nucleotide sequence ID" value="NZ_PDEQ01000007.1"/>
</dbReference>
<dbReference type="Gene3D" id="2.160.10.10">
    <property type="entry name" value="Hexapeptide repeat proteins"/>
    <property type="match status" value="1"/>
</dbReference>
<dbReference type="EMBL" id="PDEQ01000007">
    <property type="protein sequence ID" value="PEN12627.1"/>
    <property type="molecule type" value="Genomic_DNA"/>
</dbReference>
<dbReference type="SUPFAM" id="SSF51161">
    <property type="entry name" value="Trimeric LpxA-like enzymes"/>
    <property type="match status" value="1"/>
</dbReference>
<dbReference type="Pfam" id="PF00132">
    <property type="entry name" value="Hexapep"/>
    <property type="match status" value="3"/>
</dbReference>
<dbReference type="InterPro" id="IPR011004">
    <property type="entry name" value="Trimer_LpxA-like_sf"/>
</dbReference>
<reference evidence="2 3" key="1">
    <citation type="submission" date="2017-10" db="EMBL/GenBank/DDBJ databases">
        <title>Draft genome of Longibacter Salinarum.</title>
        <authorList>
            <person name="Goh K.M."/>
            <person name="Shamsir M.S."/>
            <person name="Lim S.W."/>
        </authorList>
    </citation>
    <scope>NUCLEOTIDE SEQUENCE [LARGE SCALE GENOMIC DNA]</scope>
    <source>
        <strain evidence="2 3">KCTC 52045</strain>
    </source>
</reference>
<dbReference type="CDD" id="cd03358">
    <property type="entry name" value="LbH_WxcM_N_like"/>
    <property type="match status" value="1"/>
</dbReference>